<dbReference type="GeneID" id="32690210"/>
<organism evidence="2 3">
    <name type="scientific">Gordonia terrae</name>
    <dbReference type="NCBI Taxonomy" id="2055"/>
    <lineage>
        <taxon>Bacteria</taxon>
        <taxon>Bacillati</taxon>
        <taxon>Actinomycetota</taxon>
        <taxon>Actinomycetes</taxon>
        <taxon>Mycobacteriales</taxon>
        <taxon>Gordoniaceae</taxon>
        <taxon>Gordonia</taxon>
    </lineage>
</organism>
<sequence>MPPSYNEVTAWTPDRLRLIANGLFAMKARLDAEAPKAGNPVLNLTGAEWTGTARGPADDRAEAITRWLRGVANEYGDLADAMNRGAFSIEGAVTALENGTTSSESQGYVLNRGSREYEVAFEAAKAPPETEYDENVAFQHQTALRNLGVAADQSVSDTSAAVNSALAALSGITPASIATSTGSMTRVANQVDAFREVYGRVPVSDNDWRMAAALDPHSYNPKNQGVPPVVSVIKIKPVPGQGVVATGLFIPTETVIGGIDDHLGDNREFDPHFSPENTRVSYFIDYENGIIIARQNPSVNVDSGEVRTGTPKVSASQLPDGTVAIAYDAADPFAPPGAAELAWSVNGQTVITPSGTGARVSGEATDYPSMETYQYLPDGQTRILHQDDAGDHIAAGPFLNLPFHHEYGSYEDDLDRFEQEVVNSSPGNDWIPVETGEITGMTDLGDPGSPPRAKGS</sequence>
<feature type="region of interest" description="Disordered" evidence="1">
    <location>
        <begin position="425"/>
        <end position="456"/>
    </location>
</feature>
<proteinExistence type="predicted"/>
<reference evidence="2 3" key="1">
    <citation type="submission" date="2018-05" db="EMBL/GenBank/DDBJ databases">
        <title>Complete genome sequence of Gordonia terrae NRRL B-16283.</title>
        <authorList>
            <person name="Garlena R.A."/>
            <person name="Russell D.A."/>
            <person name="Hatfull G.F."/>
        </authorList>
    </citation>
    <scope>NUCLEOTIDE SEQUENCE [LARGE SCALE GENOMIC DNA]</scope>
    <source>
        <strain evidence="2 3">NRRL B-16283</strain>
    </source>
</reference>
<dbReference type="RefSeq" id="WP_004022048.1">
    <property type="nucleotide sequence ID" value="NZ_CABEIC010000002.1"/>
</dbReference>
<dbReference type="EMBL" id="CP029604">
    <property type="protein sequence ID" value="AWO85594.1"/>
    <property type="molecule type" value="Genomic_DNA"/>
</dbReference>
<evidence type="ECO:0000313" key="3">
    <source>
        <dbReference type="Proteomes" id="UP000247118"/>
    </source>
</evidence>
<gene>
    <name evidence="2" type="ORF">DLJ61_20600</name>
</gene>
<evidence type="ECO:0000313" key="2">
    <source>
        <dbReference type="EMBL" id="AWO85594.1"/>
    </source>
</evidence>
<dbReference type="AlphaFoldDB" id="A0AAD0KDG5"/>
<dbReference type="Proteomes" id="UP000247118">
    <property type="component" value="Chromosome"/>
</dbReference>
<accession>A0AAD0KDG5</accession>
<name>A0AAD0KDG5_9ACTN</name>
<dbReference type="KEGG" id="gta:BCM27_20385"/>
<protein>
    <submittedName>
        <fullName evidence="2">Uncharacterized protein</fullName>
    </submittedName>
</protein>
<evidence type="ECO:0000256" key="1">
    <source>
        <dbReference type="SAM" id="MobiDB-lite"/>
    </source>
</evidence>